<dbReference type="KEGG" id="lcy:LC20004_07365"/>
<gene>
    <name evidence="1" type="ORF">LC20004_07365</name>
</gene>
<reference evidence="1 2" key="1">
    <citation type="submission" date="2016-10" db="EMBL/GenBank/DDBJ databases">
        <title>The whole genome sequencing and assembly of L. cotyniformis subsp. torquens DSM 20004 strain.</title>
        <authorList>
            <person name="Park M.-K."/>
            <person name="Lee Y.-J."/>
            <person name="Yi H."/>
            <person name="Bahn Y.-S."/>
            <person name="Kim J.F."/>
            <person name="Lee D.-W."/>
        </authorList>
    </citation>
    <scope>NUCLEOTIDE SEQUENCE [LARGE SCALE GENOMIC DNA]</scope>
    <source>
        <strain evidence="1 2">DSM 20004</strain>
    </source>
</reference>
<keyword evidence="2" id="KW-1185">Reference proteome</keyword>
<name>A0A2D1KNL2_9LACO</name>
<sequence length="67" mass="7595">MNQSLDARLLGRHFIIDQTNEQGTISFFGIFYHFVANEPLTLGDEVVITAVTTEHLRVTKAESLLKF</sequence>
<evidence type="ECO:0000313" key="1">
    <source>
        <dbReference type="EMBL" id="ATO43737.1"/>
    </source>
</evidence>
<dbReference type="RefSeq" id="WP_010013882.1">
    <property type="nucleotide sequence ID" value="NZ_AEOS01000224.1"/>
</dbReference>
<evidence type="ECO:0000313" key="2">
    <source>
        <dbReference type="Proteomes" id="UP000223559"/>
    </source>
</evidence>
<dbReference type="OrthoDB" id="2307495at2"/>
<dbReference type="AlphaFoldDB" id="A0A2D1KNL2"/>
<dbReference type="EMBL" id="CP017697">
    <property type="protein sequence ID" value="ATO43737.1"/>
    <property type="molecule type" value="Genomic_DNA"/>
</dbReference>
<protein>
    <submittedName>
        <fullName evidence="1">Uncharacterized protein</fullName>
    </submittedName>
</protein>
<organism evidence="1 2">
    <name type="scientific">Loigolactobacillus coryniformis subsp. torquens DSM 20004 = KCTC 3535</name>
    <dbReference type="NCBI Taxonomy" id="1423822"/>
    <lineage>
        <taxon>Bacteria</taxon>
        <taxon>Bacillati</taxon>
        <taxon>Bacillota</taxon>
        <taxon>Bacilli</taxon>
        <taxon>Lactobacillales</taxon>
        <taxon>Lactobacillaceae</taxon>
        <taxon>Loigolactobacillus</taxon>
    </lineage>
</organism>
<dbReference type="Proteomes" id="UP000223559">
    <property type="component" value="Chromosome"/>
</dbReference>
<proteinExistence type="predicted"/>
<accession>A0A2D1KNL2</accession>